<dbReference type="Pfam" id="PF19425">
    <property type="entry name" value="Csd3_N2"/>
    <property type="match status" value="1"/>
</dbReference>
<proteinExistence type="predicted"/>
<comment type="caution">
    <text evidence="10">The sequence shown here is derived from an EMBL/GenBank/DDBJ whole genome shotgun (WGS) entry which is preliminary data.</text>
</comment>
<dbReference type="Pfam" id="PF01551">
    <property type="entry name" value="Peptidase_M23"/>
    <property type="match status" value="1"/>
</dbReference>
<dbReference type="CDD" id="cd12797">
    <property type="entry name" value="M23_peptidase"/>
    <property type="match status" value="1"/>
</dbReference>
<sequence length="426" mass="49223">MKKIALFLFIVGAFLSCKEEKKEPVVEPVKIEVPEPVYAYGFNLDDYKVINDTIKSGESFGVILDRHHVMYPKINEIATKIKDTFDVRRVRTGKPYMILASKDTLEKAQVFIYKHNLVNATVIDFKDSIISAYKYKEPVKIVEKEIAGEINSNLSVTMDSLGLRPTLTNRVADIYAWTLDFYRLQKGDKFKLIFEERYINDTTLVGYGKIKAAIFNHKGEDLQAYRFTADTIKNIAEYYDQEGNMLRRAFLKSPIKFQYRISSRYNLRRRIKLYGNRVRPHKGTDFAAPYGTPIMTTASGTVVESKRRGGNGNYVKVKHNSTYSTQYLHMKKRNVRVGDYVKQGDIIGWVGMTGNTSGPHVCYRFWKYGRQVDPFREKLPAAEPLDPKIKPSYLEYIKPFKNQLDSIPFPEKKPIIKKELEILSTH</sequence>
<evidence type="ECO:0000313" key="11">
    <source>
        <dbReference type="Proteomes" id="UP001497527"/>
    </source>
</evidence>
<name>A0ABM9PEN8_9FLAO</name>
<keyword evidence="6" id="KW-0862">Zinc</keyword>
<comment type="subcellular location">
    <subcellularLocation>
        <location evidence="2">Cell envelope</location>
    </subcellularLocation>
</comment>
<feature type="domain" description="Csd3-like second N-terminal" evidence="9">
    <location>
        <begin position="143"/>
        <end position="266"/>
    </location>
</feature>
<evidence type="ECO:0000256" key="4">
    <source>
        <dbReference type="ARBA" id="ARBA00022723"/>
    </source>
</evidence>
<evidence type="ECO:0000256" key="6">
    <source>
        <dbReference type="ARBA" id="ARBA00022833"/>
    </source>
</evidence>
<keyword evidence="7" id="KW-0482">Metalloprotease</keyword>
<keyword evidence="11" id="KW-1185">Reference proteome</keyword>
<dbReference type="PANTHER" id="PTHR21666">
    <property type="entry name" value="PEPTIDASE-RELATED"/>
    <property type="match status" value="1"/>
</dbReference>
<dbReference type="SUPFAM" id="SSF51261">
    <property type="entry name" value="Duplicated hybrid motif"/>
    <property type="match status" value="1"/>
</dbReference>
<dbReference type="InterPro" id="IPR045834">
    <property type="entry name" value="Csd3_N2"/>
</dbReference>
<dbReference type="EC" id="3.4.24.-" evidence="10"/>
<dbReference type="EMBL" id="CAXJIO010000014">
    <property type="protein sequence ID" value="CAL2103928.1"/>
    <property type="molecule type" value="Genomic_DNA"/>
</dbReference>
<dbReference type="PROSITE" id="PS51257">
    <property type="entry name" value="PROKAR_LIPOPROTEIN"/>
    <property type="match status" value="1"/>
</dbReference>
<evidence type="ECO:0000259" key="8">
    <source>
        <dbReference type="Pfam" id="PF01551"/>
    </source>
</evidence>
<dbReference type="InterPro" id="IPR011055">
    <property type="entry name" value="Dup_hybrid_motif"/>
</dbReference>
<evidence type="ECO:0000256" key="2">
    <source>
        <dbReference type="ARBA" id="ARBA00004196"/>
    </source>
</evidence>
<evidence type="ECO:0000256" key="5">
    <source>
        <dbReference type="ARBA" id="ARBA00022801"/>
    </source>
</evidence>
<dbReference type="RefSeq" id="WP_348718111.1">
    <property type="nucleotide sequence ID" value="NZ_CAXJIO010000014.1"/>
</dbReference>
<dbReference type="InterPro" id="IPR016047">
    <property type="entry name" value="M23ase_b-sheet_dom"/>
</dbReference>
<dbReference type="InterPro" id="IPR050570">
    <property type="entry name" value="Cell_wall_metabolism_enzyme"/>
</dbReference>
<protein>
    <submittedName>
        <fullName evidence="10">Murein DD-endopeptidase</fullName>
        <ecNumber evidence="10">3.4.24.-</ecNumber>
    </submittedName>
</protein>
<comment type="cofactor">
    <cofactor evidence="1">
        <name>Zn(2+)</name>
        <dbReference type="ChEBI" id="CHEBI:29105"/>
    </cofactor>
</comment>
<organism evidence="10 11">
    <name type="scientific">Tenacibaculum polynesiense</name>
    <dbReference type="NCBI Taxonomy" id="3137857"/>
    <lineage>
        <taxon>Bacteria</taxon>
        <taxon>Pseudomonadati</taxon>
        <taxon>Bacteroidota</taxon>
        <taxon>Flavobacteriia</taxon>
        <taxon>Flavobacteriales</taxon>
        <taxon>Flavobacteriaceae</taxon>
        <taxon>Tenacibaculum</taxon>
    </lineage>
</organism>
<dbReference type="GO" id="GO:0016787">
    <property type="term" value="F:hydrolase activity"/>
    <property type="evidence" value="ECO:0007669"/>
    <property type="project" value="UniProtKB-KW"/>
</dbReference>
<dbReference type="Gene3D" id="2.70.70.10">
    <property type="entry name" value="Glucose Permease (Domain IIA)"/>
    <property type="match status" value="1"/>
</dbReference>
<dbReference type="Gene3D" id="3.10.450.350">
    <property type="match status" value="1"/>
</dbReference>
<evidence type="ECO:0000256" key="1">
    <source>
        <dbReference type="ARBA" id="ARBA00001947"/>
    </source>
</evidence>
<gene>
    <name evidence="10" type="ORF">T190423A01A_50176</name>
</gene>
<keyword evidence="3" id="KW-0645">Protease</keyword>
<evidence type="ECO:0000259" key="9">
    <source>
        <dbReference type="Pfam" id="PF19425"/>
    </source>
</evidence>
<dbReference type="Proteomes" id="UP001497527">
    <property type="component" value="Unassembled WGS sequence"/>
</dbReference>
<evidence type="ECO:0000313" key="10">
    <source>
        <dbReference type="EMBL" id="CAL2103928.1"/>
    </source>
</evidence>
<keyword evidence="4" id="KW-0479">Metal-binding</keyword>
<evidence type="ECO:0000256" key="7">
    <source>
        <dbReference type="ARBA" id="ARBA00023049"/>
    </source>
</evidence>
<accession>A0ABM9PEN8</accession>
<evidence type="ECO:0000256" key="3">
    <source>
        <dbReference type="ARBA" id="ARBA00022670"/>
    </source>
</evidence>
<dbReference type="PANTHER" id="PTHR21666:SF288">
    <property type="entry name" value="CELL DIVISION PROTEIN YTFB"/>
    <property type="match status" value="1"/>
</dbReference>
<keyword evidence="5 10" id="KW-0378">Hydrolase</keyword>
<feature type="domain" description="M23ase beta-sheet core" evidence="8">
    <location>
        <begin position="280"/>
        <end position="374"/>
    </location>
</feature>
<reference evidence="10 11" key="1">
    <citation type="submission" date="2024-05" db="EMBL/GenBank/DDBJ databases">
        <authorList>
            <person name="Duchaud E."/>
        </authorList>
    </citation>
    <scope>NUCLEOTIDE SEQUENCE [LARGE SCALE GENOMIC DNA]</scope>
    <source>
        <strain evidence="10">Ena-SAMPLE-TAB-13-05-2024-13:56:06:370-140308</strain>
    </source>
</reference>